<evidence type="ECO:0000313" key="3">
    <source>
        <dbReference type="Proteomes" id="UP000027345"/>
    </source>
</evidence>
<dbReference type="PROSITE" id="PS01125">
    <property type="entry name" value="ROK"/>
    <property type="match status" value="1"/>
</dbReference>
<dbReference type="InterPro" id="IPR043129">
    <property type="entry name" value="ATPase_NBD"/>
</dbReference>
<dbReference type="OrthoDB" id="3189808at2"/>
<comment type="similarity">
    <text evidence="1">Belongs to the ROK (NagC/XylR) family.</text>
</comment>
<dbReference type="EMBL" id="JMQI01000045">
    <property type="protein sequence ID" value="KDN20176.1"/>
    <property type="molecule type" value="Genomic_DNA"/>
</dbReference>
<protein>
    <submittedName>
        <fullName evidence="2">ROK family transcriptional regulator</fullName>
    </submittedName>
</protein>
<dbReference type="PANTHER" id="PTHR18964:SF173">
    <property type="entry name" value="GLUCOKINASE"/>
    <property type="match status" value="1"/>
</dbReference>
<dbReference type="PANTHER" id="PTHR18964">
    <property type="entry name" value="ROK (REPRESSOR, ORF, KINASE) FAMILY"/>
    <property type="match status" value="1"/>
</dbReference>
<dbReference type="eggNOG" id="COG1940">
    <property type="taxonomic scope" value="Bacteria"/>
</dbReference>
<dbReference type="SUPFAM" id="SSF53067">
    <property type="entry name" value="Actin-like ATPase domain"/>
    <property type="match status" value="1"/>
</dbReference>
<dbReference type="InterPro" id="IPR036390">
    <property type="entry name" value="WH_DNA-bd_sf"/>
</dbReference>
<keyword evidence="3" id="KW-1185">Reference proteome</keyword>
<name>A0A066TYE5_9PSEU</name>
<dbReference type="Gene3D" id="1.10.10.10">
    <property type="entry name" value="Winged helix-like DNA-binding domain superfamily/Winged helix DNA-binding domain"/>
    <property type="match status" value="1"/>
</dbReference>
<dbReference type="RefSeq" id="WP_043782872.1">
    <property type="nucleotide sequence ID" value="NZ_JMQI01000045.1"/>
</dbReference>
<accession>A0A066TYE5</accession>
<evidence type="ECO:0000256" key="1">
    <source>
        <dbReference type="ARBA" id="ARBA00006479"/>
    </source>
</evidence>
<dbReference type="Proteomes" id="UP000027345">
    <property type="component" value="Unassembled WGS sequence"/>
</dbReference>
<gene>
    <name evidence="2" type="ORF">DV20_21445</name>
</gene>
<dbReference type="InterPro" id="IPR049874">
    <property type="entry name" value="ROK_cs"/>
</dbReference>
<organism evidence="2 3">
    <name type="scientific">Amycolatopsis rifamycinica</name>
    <dbReference type="NCBI Taxonomy" id="287986"/>
    <lineage>
        <taxon>Bacteria</taxon>
        <taxon>Bacillati</taxon>
        <taxon>Actinomycetota</taxon>
        <taxon>Actinomycetes</taxon>
        <taxon>Pseudonocardiales</taxon>
        <taxon>Pseudonocardiaceae</taxon>
        <taxon>Amycolatopsis</taxon>
    </lineage>
</organism>
<dbReference type="InterPro" id="IPR000600">
    <property type="entry name" value="ROK"/>
</dbReference>
<reference evidence="2 3" key="1">
    <citation type="submission" date="2014-05" db="EMBL/GenBank/DDBJ databases">
        <title>Draft genome sequence of Amycolatopsis rifamycinica DSM 46095.</title>
        <authorList>
            <person name="Lal R."/>
            <person name="Saxena A."/>
            <person name="Kumari R."/>
            <person name="Mukherjee U."/>
            <person name="Singh P."/>
            <person name="Sangwan N."/>
            <person name="Mahato N.K."/>
        </authorList>
    </citation>
    <scope>NUCLEOTIDE SEQUENCE [LARGE SCALE GENOMIC DNA]</scope>
    <source>
        <strain evidence="2 3">DSM 46095</strain>
    </source>
</reference>
<dbReference type="STRING" id="287986.DV20_21445"/>
<sequence>MTSAGELLQLVRTGQASTRKALQARSGLSRSTLTARLEQLQTAGLLAEGGQEDSTGGRPARYLRFDDEHAVVLAASIDTTHAEAAVTDLAGRVLARRAGPLRVADGPEPVLDRIAEWFEALRAEAGRPVCGVGVSVPGPVEPGRARVTRPPIMPGWDGYPIDAHLGARFGAPVLVDNDANLMALGEHRTRYPESAALVVVKVSTGIGAGLVLGGEVYRGIDGGAGDIGHIRLPEHPEARCLCGSHGCLAAVAGGGALAARLTELGLPTTSGSGVRDRITAGEPAAVRLAEVAGRQVGEVLATLVCVVNPGVVVIAGDLAEPHFVAGVREVLYRRALPRATQHLRVEIGGRGEGMAVRGAVSMVVDAVFAPDAVDRRLA</sequence>
<dbReference type="AlphaFoldDB" id="A0A066TYE5"/>
<dbReference type="Gene3D" id="3.30.420.40">
    <property type="match status" value="2"/>
</dbReference>
<dbReference type="CDD" id="cd23763">
    <property type="entry name" value="ASKHA_ATPase_ROK"/>
    <property type="match status" value="1"/>
</dbReference>
<comment type="caution">
    <text evidence="2">The sequence shown here is derived from an EMBL/GenBank/DDBJ whole genome shotgun (WGS) entry which is preliminary data.</text>
</comment>
<dbReference type="Pfam" id="PF00480">
    <property type="entry name" value="ROK"/>
    <property type="match status" value="1"/>
</dbReference>
<proteinExistence type="inferred from homology"/>
<evidence type="ECO:0000313" key="2">
    <source>
        <dbReference type="EMBL" id="KDN20176.1"/>
    </source>
</evidence>
<dbReference type="InterPro" id="IPR036388">
    <property type="entry name" value="WH-like_DNA-bd_sf"/>
</dbReference>
<dbReference type="SUPFAM" id="SSF46785">
    <property type="entry name" value="Winged helix' DNA-binding domain"/>
    <property type="match status" value="1"/>
</dbReference>